<evidence type="ECO:0000256" key="1">
    <source>
        <dbReference type="SAM" id="MobiDB-lite"/>
    </source>
</evidence>
<accession>A0A813ATI9</accession>
<evidence type="ECO:0000313" key="2">
    <source>
        <dbReference type="EMBL" id="CAE7875687.1"/>
    </source>
</evidence>
<dbReference type="Proteomes" id="UP000601435">
    <property type="component" value="Unassembled WGS sequence"/>
</dbReference>
<dbReference type="OrthoDB" id="447500at2759"/>
<evidence type="ECO:0000313" key="3">
    <source>
        <dbReference type="Proteomes" id="UP000601435"/>
    </source>
</evidence>
<sequence length="325" mass="35740">MNPCSNGALAASTLRNWSELLLENARLQVLKRRAVAAEDFSEAGRMKRAEAALAPRLARARQEAVLPASVDFAEKLQHLKKQAVAKEDFAEAGRLKKLQEPSLQVDRKGDLLALLEALLLMEEISKDPAMAPELHSAFHAKATPAASSDSQSSKKQELETWLQEPQICDKDSQRPAPPERSREAPTCARNGLHEESSMKRPVAGKPPEQGAQDRPMARSTTVARAPMPAEVQLGKKRAFKETEAPKKETTTVASENTRRSEVQAKSPTKQDCHYRTILLMQYYGLACRSQVAGPLLCMKKTGAEPVNFRRSFGSKPGKRPGGRLA</sequence>
<protein>
    <submittedName>
        <fullName evidence="2">Uncharacterized protein</fullName>
    </submittedName>
</protein>
<keyword evidence="3" id="KW-1185">Reference proteome</keyword>
<name>A0A813ATI9_9DINO</name>
<dbReference type="EMBL" id="CAJNJA010062142">
    <property type="protein sequence ID" value="CAE7875687.1"/>
    <property type="molecule type" value="Genomic_DNA"/>
</dbReference>
<feature type="compositionally biased region" description="Basic and acidic residues" evidence="1">
    <location>
        <begin position="256"/>
        <end position="267"/>
    </location>
</feature>
<proteinExistence type="predicted"/>
<reference evidence="2" key="1">
    <citation type="submission" date="2021-02" db="EMBL/GenBank/DDBJ databases">
        <authorList>
            <person name="Dougan E. K."/>
            <person name="Rhodes N."/>
            <person name="Thang M."/>
            <person name="Chan C."/>
        </authorList>
    </citation>
    <scope>NUCLEOTIDE SEQUENCE</scope>
</reference>
<dbReference type="AlphaFoldDB" id="A0A813ATI9"/>
<organism evidence="2 3">
    <name type="scientific">Symbiodinium necroappetens</name>
    <dbReference type="NCBI Taxonomy" id="1628268"/>
    <lineage>
        <taxon>Eukaryota</taxon>
        <taxon>Sar</taxon>
        <taxon>Alveolata</taxon>
        <taxon>Dinophyceae</taxon>
        <taxon>Suessiales</taxon>
        <taxon>Symbiodiniaceae</taxon>
        <taxon>Symbiodinium</taxon>
    </lineage>
</organism>
<feature type="region of interest" description="Disordered" evidence="1">
    <location>
        <begin position="140"/>
        <end position="228"/>
    </location>
</feature>
<feature type="compositionally biased region" description="Basic and acidic residues" evidence="1">
    <location>
        <begin position="167"/>
        <end position="183"/>
    </location>
</feature>
<comment type="caution">
    <text evidence="2">The sequence shown here is derived from an EMBL/GenBank/DDBJ whole genome shotgun (WGS) entry which is preliminary data.</text>
</comment>
<feature type="region of interest" description="Disordered" evidence="1">
    <location>
        <begin position="242"/>
        <end position="267"/>
    </location>
</feature>
<gene>
    <name evidence="2" type="ORF">SNEC2469_LOCUS28513</name>
</gene>